<evidence type="ECO:0008006" key="3">
    <source>
        <dbReference type="Google" id="ProtNLM"/>
    </source>
</evidence>
<accession>A0ABD1SX11</accession>
<evidence type="ECO:0000313" key="1">
    <source>
        <dbReference type="EMBL" id="KAL2504958.1"/>
    </source>
</evidence>
<dbReference type="AlphaFoldDB" id="A0ABD1SX11"/>
<organism evidence="1 2">
    <name type="scientific">Abeliophyllum distichum</name>
    <dbReference type="NCBI Taxonomy" id="126358"/>
    <lineage>
        <taxon>Eukaryota</taxon>
        <taxon>Viridiplantae</taxon>
        <taxon>Streptophyta</taxon>
        <taxon>Embryophyta</taxon>
        <taxon>Tracheophyta</taxon>
        <taxon>Spermatophyta</taxon>
        <taxon>Magnoliopsida</taxon>
        <taxon>eudicotyledons</taxon>
        <taxon>Gunneridae</taxon>
        <taxon>Pentapetalae</taxon>
        <taxon>asterids</taxon>
        <taxon>lamiids</taxon>
        <taxon>Lamiales</taxon>
        <taxon>Oleaceae</taxon>
        <taxon>Forsythieae</taxon>
        <taxon>Abeliophyllum</taxon>
    </lineage>
</organism>
<evidence type="ECO:0000313" key="2">
    <source>
        <dbReference type="Proteomes" id="UP001604336"/>
    </source>
</evidence>
<proteinExistence type="predicted"/>
<protein>
    <recommendedName>
        <fullName evidence="3">LAGLIDADG homing endonuclease</fullName>
    </recommendedName>
</protein>
<sequence>MNEKYESIVAILAKMSASKDKQIEGANSSSNYKGLNVSMRSGGDGRMGRGTYDVRMKTKLPEIYFPWFGGENPREWVRKANKYFQIHQIPEELKIEIAKMYLKSRANI</sequence>
<comment type="caution">
    <text evidence="1">The sequence shown here is derived from an EMBL/GenBank/DDBJ whole genome shotgun (WGS) entry which is preliminary data.</text>
</comment>
<name>A0ABD1SX11_9LAMI</name>
<reference evidence="2" key="1">
    <citation type="submission" date="2024-07" db="EMBL/GenBank/DDBJ databases">
        <title>Two chromosome-level genome assemblies of Korean endemic species Abeliophyllum distichum and Forsythia ovata (Oleaceae).</title>
        <authorList>
            <person name="Jang H."/>
        </authorList>
    </citation>
    <scope>NUCLEOTIDE SEQUENCE [LARGE SCALE GENOMIC DNA]</scope>
</reference>
<keyword evidence="2" id="KW-1185">Reference proteome</keyword>
<dbReference type="EMBL" id="JBFOLK010000006">
    <property type="protein sequence ID" value="KAL2504958.1"/>
    <property type="molecule type" value="Genomic_DNA"/>
</dbReference>
<gene>
    <name evidence="1" type="ORF">Adt_20579</name>
</gene>
<dbReference type="Proteomes" id="UP001604336">
    <property type="component" value="Unassembled WGS sequence"/>
</dbReference>